<keyword evidence="3 8" id="KW-0812">Transmembrane</keyword>
<sequence length="613" mass="66609">MHQHHGLLADHVDGGSVPAINDAGVELKASGVGQTVKVRGAARTILSDVDATFSPGNLTALMGPSGAGKTTLLSILRGGRCSMGSMAIDGAPYTTATRKLIVTVPQDDVLLAGLSPLEMLVYAAHLKLPRALGRAAKLARVQRVLSELNLEGEDQRTRIGSVDARGLSGGQRKRVSIGLELLTNPAVLLCDEPTSGLDAKMAADVVGILRALSQQQRRTVVATIHQPSFQLFARFDWLLLLSKGRVAYSGAALNAAAHFGALGFPTPPHENPADYMMRLLQDVEEARGLDLVAAWAEGAAAISQRAAHRLPSWKPVGVTGRSGSYGDIFSITGALFMCVTTSTLEVLLDTVLEFPLARALLLRELSNGHYSLRSYYVARTVANFWQACVNTVLVALPVYFMVGLSLTARQFGIFGGCLVLLELIGSCIGIMIGCTSNDINDARTQLVPVLAPLLIFSGYVVPYNNIPAYFTWAYYASFFQYSFALLMINEFADRTFTRDCPAQLAEQQVLAALEERLAPYWPPLPHNGTWPAHNGTWPAHNGTWPPPGPWRNWTWPPQLQFTCTGREYLQLVGMWPNKFGAISNYFAILAGYLALAFVATYVVLYRVTTMKMR</sequence>
<dbReference type="SUPFAM" id="SSF52540">
    <property type="entry name" value="P-loop containing nucleoside triphosphate hydrolases"/>
    <property type="match status" value="1"/>
</dbReference>
<evidence type="ECO:0000313" key="10">
    <source>
        <dbReference type="EMBL" id="KOO23546.1"/>
    </source>
</evidence>
<comment type="subcellular location">
    <subcellularLocation>
        <location evidence="1">Membrane</location>
        <topology evidence="1">Multi-pass membrane protein</topology>
    </subcellularLocation>
</comment>
<dbReference type="Pfam" id="PF19055">
    <property type="entry name" value="ABC2_membrane_7"/>
    <property type="match status" value="1"/>
</dbReference>
<evidence type="ECO:0000259" key="9">
    <source>
        <dbReference type="PROSITE" id="PS50893"/>
    </source>
</evidence>
<dbReference type="PANTHER" id="PTHR48041">
    <property type="entry name" value="ABC TRANSPORTER G FAMILY MEMBER 28"/>
    <property type="match status" value="1"/>
</dbReference>
<feature type="transmembrane region" description="Helical" evidence="8">
    <location>
        <begin position="469"/>
        <end position="488"/>
    </location>
</feature>
<dbReference type="InterPro" id="IPR043926">
    <property type="entry name" value="ABCG_dom"/>
</dbReference>
<keyword evidence="2" id="KW-0813">Transport</keyword>
<dbReference type="InterPro" id="IPR050352">
    <property type="entry name" value="ABCG_transporters"/>
</dbReference>
<dbReference type="GO" id="GO:0016020">
    <property type="term" value="C:membrane"/>
    <property type="evidence" value="ECO:0007669"/>
    <property type="project" value="UniProtKB-SubCell"/>
</dbReference>
<dbReference type="GO" id="GO:0005524">
    <property type="term" value="F:ATP binding"/>
    <property type="evidence" value="ECO:0007669"/>
    <property type="project" value="UniProtKB-KW"/>
</dbReference>
<evidence type="ECO:0000256" key="6">
    <source>
        <dbReference type="ARBA" id="ARBA00022989"/>
    </source>
</evidence>
<feature type="transmembrane region" description="Helical" evidence="8">
    <location>
        <begin position="445"/>
        <end position="462"/>
    </location>
</feature>
<evidence type="ECO:0000256" key="2">
    <source>
        <dbReference type="ARBA" id="ARBA00022448"/>
    </source>
</evidence>
<organism evidence="10 11">
    <name type="scientific">Chrysochromulina tobinii</name>
    <dbReference type="NCBI Taxonomy" id="1460289"/>
    <lineage>
        <taxon>Eukaryota</taxon>
        <taxon>Haptista</taxon>
        <taxon>Haptophyta</taxon>
        <taxon>Prymnesiophyceae</taxon>
        <taxon>Prymnesiales</taxon>
        <taxon>Chrysochromulinaceae</taxon>
        <taxon>Chrysochromulina</taxon>
    </lineage>
</organism>
<dbReference type="PANTHER" id="PTHR48041:SF139">
    <property type="entry name" value="PROTEIN SCARLET"/>
    <property type="match status" value="1"/>
</dbReference>
<dbReference type="Pfam" id="PF00005">
    <property type="entry name" value="ABC_tran"/>
    <property type="match status" value="1"/>
</dbReference>
<name>A0A0M0JAF9_9EUKA</name>
<evidence type="ECO:0000256" key="4">
    <source>
        <dbReference type="ARBA" id="ARBA00022741"/>
    </source>
</evidence>
<dbReference type="InterPro" id="IPR027417">
    <property type="entry name" value="P-loop_NTPase"/>
</dbReference>
<evidence type="ECO:0000256" key="8">
    <source>
        <dbReference type="SAM" id="Phobius"/>
    </source>
</evidence>
<dbReference type="InterPro" id="IPR003593">
    <property type="entry name" value="AAA+_ATPase"/>
</dbReference>
<dbReference type="PROSITE" id="PS50893">
    <property type="entry name" value="ABC_TRANSPORTER_2"/>
    <property type="match status" value="1"/>
</dbReference>
<proteinExistence type="predicted"/>
<protein>
    <submittedName>
        <fullName evidence="10">ABC2 type transporter superfamily protein</fullName>
    </submittedName>
</protein>
<feature type="domain" description="ABC transporter" evidence="9">
    <location>
        <begin position="27"/>
        <end position="268"/>
    </location>
</feature>
<dbReference type="PROSITE" id="PS00211">
    <property type="entry name" value="ABC_TRANSPORTER_1"/>
    <property type="match status" value="1"/>
</dbReference>
<keyword evidence="4" id="KW-0547">Nucleotide-binding</keyword>
<keyword evidence="7 8" id="KW-0472">Membrane</keyword>
<dbReference type="Gene3D" id="3.40.50.300">
    <property type="entry name" value="P-loop containing nucleotide triphosphate hydrolases"/>
    <property type="match status" value="1"/>
</dbReference>
<accession>A0A0M0JAF9</accession>
<dbReference type="InterPro" id="IPR013525">
    <property type="entry name" value="ABC2_TM"/>
</dbReference>
<evidence type="ECO:0000256" key="1">
    <source>
        <dbReference type="ARBA" id="ARBA00004141"/>
    </source>
</evidence>
<evidence type="ECO:0000313" key="11">
    <source>
        <dbReference type="Proteomes" id="UP000037460"/>
    </source>
</evidence>
<dbReference type="GO" id="GO:0140359">
    <property type="term" value="F:ABC-type transporter activity"/>
    <property type="evidence" value="ECO:0007669"/>
    <property type="project" value="InterPro"/>
</dbReference>
<dbReference type="OrthoDB" id="66620at2759"/>
<keyword evidence="6 8" id="KW-1133">Transmembrane helix</keyword>
<dbReference type="InterPro" id="IPR017871">
    <property type="entry name" value="ABC_transporter-like_CS"/>
</dbReference>
<dbReference type="EMBL" id="JWZX01003181">
    <property type="protein sequence ID" value="KOO23546.1"/>
    <property type="molecule type" value="Genomic_DNA"/>
</dbReference>
<feature type="transmembrane region" description="Helical" evidence="8">
    <location>
        <begin position="384"/>
        <end position="404"/>
    </location>
</feature>
<dbReference type="AlphaFoldDB" id="A0A0M0JAF9"/>
<evidence type="ECO:0000256" key="7">
    <source>
        <dbReference type="ARBA" id="ARBA00023136"/>
    </source>
</evidence>
<gene>
    <name evidence="10" type="ORF">Ctob_002523</name>
</gene>
<evidence type="ECO:0000256" key="3">
    <source>
        <dbReference type="ARBA" id="ARBA00022692"/>
    </source>
</evidence>
<dbReference type="Proteomes" id="UP000037460">
    <property type="component" value="Unassembled WGS sequence"/>
</dbReference>
<comment type="caution">
    <text evidence="10">The sequence shown here is derived from an EMBL/GenBank/DDBJ whole genome shotgun (WGS) entry which is preliminary data.</text>
</comment>
<keyword evidence="11" id="KW-1185">Reference proteome</keyword>
<evidence type="ECO:0000256" key="5">
    <source>
        <dbReference type="ARBA" id="ARBA00022840"/>
    </source>
</evidence>
<feature type="transmembrane region" description="Helical" evidence="8">
    <location>
        <begin position="411"/>
        <end position="433"/>
    </location>
</feature>
<dbReference type="Pfam" id="PF01061">
    <property type="entry name" value="ABC2_membrane"/>
    <property type="match status" value="1"/>
</dbReference>
<dbReference type="InterPro" id="IPR003439">
    <property type="entry name" value="ABC_transporter-like_ATP-bd"/>
</dbReference>
<dbReference type="GO" id="GO:0016887">
    <property type="term" value="F:ATP hydrolysis activity"/>
    <property type="evidence" value="ECO:0007669"/>
    <property type="project" value="InterPro"/>
</dbReference>
<reference evidence="11" key="1">
    <citation type="journal article" date="2015" name="PLoS Genet.">
        <title>Genome Sequence and Transcriptome Analyses of Chrysochromulina tobin: Metabolic Tools for Enhanced Algal Fitness in the Prominent Order Prymnesiales (Haptophyceae).</title>
        <authorList>
            <person name="Hovde B.T."/>
            <person name="Deodato C.R."/>
            <person name="Hunsperger H.M."/>
            <person name="Ryken S.A."/>
            <person name="Yost W."/>
            <person name="Jha R.K."/>
            <person name="Patterson J."/>
            <person name="Monnat R.J. Jr."/>
            <person name="Barlow S.B."/>
            <person name="Starkenburg S.R."/>
            <person name="Cattolico R.A."/>
        </authorList>
    </citation>
    <scope>NUCLEOTIDE SEQUENCE</scope>
    <source>
        <strain evidence="11">CCMP291</strain>
    </source>
</reference>
<dbReference type="SMART" id="SM00382">
    <property type="entry name" value="AAA"/>
    <property type="match status" value="1"/>
</dbReference>
<feature type="transmembrane region" description="Helical" evidence="8">
    <location>
        <begin position="582"/>
        <end position="604"/>
    </location>
</feature>
<keyword evidence="5" id="KW-0067">ATP-binding</keyword>